<dbReference type="InterPro" id="IPR055558">
    <property type="entry name" value="DUF7134"/>
</dbReference>
<evidence type="ECO:0000256" key="1">
    <source>
        <dbReference type="ARBA" id="ARBA00023015"/>
    </source>
</evidence>
<dbReference type="PRINTS" id="PR00038">
    <property type="entry name" value="HTHLUXR"/>
</dbReference>
<evidence type="ECO:0000259" key="5">
    <source>
        <dbReference type="PROSITE" id="PS50043"/>
    </source>
</evidence>
<dbReference type="EMBL" id="BAABAT010000087">
    <property type="protein sequence ID" value="GAA4263975.1"/>
    <property type="molecule type" value="Genomic_DNA"/>
</dbReference>
<dbReference type="InterPro" id="IPR016032">
    <property type="entry name" value="Sig_transdc_resp-reg_C-effctor"/>
</dbReference>
<keyword evidence="2" id="KW-0238">DNA-binding</keyword>
<dbReference type="Gene3D" id="1.10.10.10">
    <property type="entry name" value="Winged helix-like DNA-binding domain superfamily/Winged helix DNA-binding domain"/>
    <property type="match status" value="1"/>
</dbReference>
<evidence type="ECO:0000313" key="7">
    <source>
        <dbReference type="Proteomes" id="UP001500620"/>
    </source>
</evidence>
<dbReference type="Pfam" id="PF23539">
    <property type="entry name" value="DUF7134"/>
    <property type="match status" value="1"/>
</dbReference>
<dbReference type="PANTHER" id="PTHR44688">
    <property type="entry name" value="DNA-BINDING TRANSCRIPTIONAL ACTIVATOR DEVR_DOSR"/>
    <property type="match status" value="1"/>
</dbReference>
<evidence type="ECO:0000256" key="2">
    <source>
        <dbReference type="ARBA" id="ARBA00023125"/>
    </source>
</evidence>
<dbReference type="InterPro" id="IPR000792">
    <property type="entry name" value="Tscrpt_reg_LuxR_C"/>
</dbReference>
<keyword evidence="4" id="KW-1133">Transmembrane helix</keyword>
<dbReference type="Pfam" id="PF00196">
    <property type="entry name" value="GerE"/>
    <property type="match status" value="1"/>
</dbReference>
<dbReference type="SMART" id="SM00421">
    <property type="entry name" value="HTH_LUXR"/>
    <property type="match status" value="1"/>
</dbReference>
<keyword evidence="1" id="KW-0805">Transcription regulation</keyword>
<dbReference type="RefSeq" id="WP_345144219.1">
    <property type="nucleotide sequence ID" value="NZ_BAABAT010000087.1"/>
</dbReference>
<evidence type="ECO:0000313" key="6">
    <source>
        <dbReference type="EMBL" id="GAA4263975.1"/>
    </source>
</evidence>
<feature type="transmembrane region" description="Helical" evidence="4">
    <location>
        <begin position="30"/>
        <end position="50"/>
    </location>
</feature>
<gene>
    <name evidence="6" type="ORF">GCM10022255_113380</name>
</gene>
<feature type="transmembrane region" description="Helical" evidence="4">
    <location>
        <begin position="125"/>
        <end position="144"/>
    </location>
</feature>
<dbReference type="PROSITE" id="PS00622">
    <property type="entry name" value="HTH_LUXR_1"/>
    <property type="match status" value="1"/>
</dbReference>
<proteinExistence type="predicted"/>
<protein>
    <recommendedName>
        <fullName evidence="5">HTH luxR-type domain-containing protein</fullName>
    </recommendedName>
</protein>
<keyword evidence="4" id="KW-0812">Transmembrane</keyword>
<sequence>MRRLTATGRVPVYAAGMPRWRVTRPGQVDVLLAAVVGAPVAALSVFMVFVSMPDARATVVAVSLVAAHSALAVRRIRPAAAFGVTCAAFAVQAAATGLFLLLPSALVFPVALYSLCAYGSQRTRVLALGAGIAGAVLVTVRFTNDASVTAAHLRPSPLLVCGLLLAVVVAAWGLGLFRRTQLAYIALLRERALQAVAEREEREVLMLLARGAANAEIAARLFLAEGTVKIHVGRILAKLGLRDRVQAVIWAYEHRLIRPGS</sequence>
<feature type="domain" description="HTH luxR-type" evidence="5">
    <location>
        <begin position="189"/>
        <end position="255"/>
    </location>
</feature>
<dbReference type="Proteomes" id="UP001500620">
    <property type="component" value="Unassembled WGS sequence"/>
</dbReference>
<keyword evidence="4" id="KW-0472">Membrane</keyword>
<dbReference type="CDD" id="cd06170">
    <property type="entry name" value="LuxR_C_like"/>
    <property type="match status" value="1"/>
</dbReference>
<dbReference type="InterPro" id="IPR036388">
    <property type="entry name" value="WH-like_DNA-bd_sf"/>
</dbReference>
<evidence type="ECO:0000256" key="3">
    <source>
        <dbReference type="ARBA" id="ARBA00023163"/>
    </source>
</evidence>
<feature type="transmembrane region" description="Helical" evidence="4">
    <location>
        <begin position="156"/>
        <end position="177"/>
    </location>
</feature>
<name>A0ABP8DVG6_9ACTN</name>
<dbReference type="PANTHER" id="PTHR44688:SF16">
    <property type="entry name" value="DNA-BINDING TRANSCRIPTIONAL ACTIVATOR DEVR_DOSR"/>
    <property type="match status" value="1"/>
</dbReference>
<evidence type="ECO:0000256" key="4">
    <source>
        <dbReference type="SAM" id="Phobius"/>
    </source>
</evidence>
<reference evidence="7" key="1">
    <citation type="journal article" date="2019" name="Int. J. Syst. Evol. Microbiol.">
        <title>The Global Catalogue of Microorganisms (GCM) 10K type strain sequencing project: providing services to taxonomists for standard genome sequencing and annotation.</title>
        <authorList>
            <consortium name="The Broad Institute Genomics Platform"/>
            <consortium name="The Broad Institute Genome Sequencing Center for Infectious Disease"/>
            <person name="Wu L."/>
            <person name="Ma J."/>
        </authorList>
    </citation>
    <scope>NUCLEOTIDE SEQUENCE [LARGE SCALE GENOMIC DNA]</scope>
    <source>
        <strain evidence="7">JCM 17441</strain>
    </source>
</reference>
<accession>A0ABP8DVG6</accession>
<keyword evidence="7" id="KW-1185">Reference proteome</keyword>
<keyword evidence="3" id="KW-0804">Transcription</keyword>
<organism evidence="6 7">
    <name type="scientific">Dactylosporangium darangshiense</name>
    <dbReference type="NCBI Taxonomy" id="579108"/>
    <lineage>
        <taxon>Bacteria</taxon>
        <taxon>Bacillati</taxon>
        <taxon>Actinomycetota</taxon>
        <taxon>Actinomycetes</taxon>
        <taxon>Micromonosporales</taxon>
        <taxon>Micromonosporaceae</taxon>
        <taxon>Dactylosporangium</taxon>
    </lineage>
</organism>
<feature type="transmembrane region" description="Helical" evidence="4">
    <location>
        <begin position="80"/>
        <end position="113"/>
    </location>
</feature>
<dbReference type="PROSITE" id="PS50043">
    <property type="entry name" value="HTH_LUXR_2"/>
    <property type="match status" value="1"/>
</dbReference>
<comment type="caution">
    <text evidence="6">The sequence shown here is derived from an EMBL/GenBank/DDBJ whole genome shotgun (WGS) entry which is preliminary data.</text>
</comment>
<dbReference type="SUPFAM" id="SSF46894">
    <property type="entry name" value="C-terminal effector domain of the bipartite response regulators"/>
    <property type="match status" value="1"/>
</dbReference>